<dbReference type="Proteomes" id="UP001159363">
    <property type="component" value="Chromosome X"/>
</dbReference>
<proteinExistence type="predicted"/>
<comment type="caution">
    <text evidence="1">The sequence shown here is derived from an EMBL/GenBank/DDBJ whole genome shotgun (WGS) entry which is preliminary data.</text>
</comment>
<gene>
    <name evidence="1" type="ORF">PR048_011149</name>
</gene>
<evidence type="ECO:0000313" key="1">
    <source>
        <dbReference type="EMBL" id="KAJ8884953.1"/>
    </source>
</evidence>
<dbReference type="EMBL" id="JARBHB010000004">
    <property type="protein sequence ID" value="KAJ8884953.1"/>
    <property type="molecule type" value="Genomic_DNA"/>
</dbReference>
<evidence type="ECO:0000313" key="2">
    <source>
        <dbReference type="Proteomes" id="UP001159363"/>
    </source>
</evidence>
<organism evidence="1 2">
    <name type="scientific">Dryococelus australis</name>
    <dbReference type="NCBI Taxonomy" id="614101"/>
    <lineage>
        <taxon>Eukaryota</taxon>
        <taxon>Metazoa</taxon>
        <taxon>Ecdysozoa</taxon>
        <taxon>Arthropoda</taxon>
        <taxon>Hexapoda</taxon>
        <taxon>Insecta</taxon>
        <taxon>Pterygota</taxon>
        <taxon>Neoptera</taxon>
        <taxon>Polyneoptera</taxon>
        <taxon>Phasmatodea</taxon>
        <taxon>Verophasmatodea</taxon>
        <taxon>Anareolatae</taxon>
        <taxon>Phasmatidae</taxon>
        <taxon>Eurycanthinae</taxon>
        <taxon>Dryococelus</taxon>
    </lineage>
</organism>
<protein>
    <submittedName>
        <fullName evidence="1">Uncharacterized protein</fullName>
    </submittedName>
</protein>
<reference evidence="1 2" key="1">
    <citation type="submission" date="2023-02" db="EMBL/GenBank/DDBJ databases">
        <title>LHISI_Scaffold_Assembly.</title>
        <authorList>
            <person name="Stuart O.P."/>
            <person name="Cleave R."/>
            <person name="Magrath M.J.L."/>
            <person name="Mikheyev A.S."/>
        </authorList>
    </citation>
    <scope>NUCLEOTIDE SEQUENCE [LARGE SCALE GENOMIC DNA]</scope>
    <source>
        <strain evidence="1">Daus_M_001</strain>
        <tissue evidence="1">Leg muscle</tissue>
    </source>
</reference>
<sequence length="163" mass="18233">MVEQLKTVGTSDEVMSEKKLGAHYVSSLVHDATVACPRRYCCLSTTLLLLVHDVAVTCPRPHVALTIFVANKGQLRKVERGNKGIMNYLNVETVCLYDYKCSSDYHNSTVQLSTLANITIETALTLRAKPVIFLIYNSFQRTKATKYGLEKEPLALDNNLPMH</sequence>
<keyword evidence="2" id="KW-1185">Reference proteome</keyword>
<accession>A0ABQ9HKR7</accession>
<name>A0ABQ9HKR7_9NEOP</name>